<reference evidence="1" key="2">
    <citation type="journal article" date="2015" name="J. Proteomics">
        <title>Sexual differences in the sialomes of the zebra tick, Rhipicephalus pulchellus.</title>
        <authorList>
            <person name="Tan A.W."/>
            <person name="Francischetti I.M."/>
            <person name="Slovak M."/>
            <person name="Kini R.M."/>
            <person name="Ribeiro J.M."/>
        </authorList>
    </citation>
    <scope>NUCLEOTIDE SEQUENCE</scope>
    <source>
        <tissue evidence="1">Salivary gland</tissue>
    </source>
</reference>
<feature type="non-terminal residue" evidence="1">
    <location>
        <position position="1"/>
    </location>
</feature>
<dbReference type="InterPro" id="IPR012337">
    <property type="entry name" value="RNaseH-like_sf"/>
</dbReference>
<evidence type="ECO:0000313" key="1">
    <source>
        <dbReference type="EMBL" id="JAA62323.1"/>
    </source>
</evidence>
<dbReference type="InterPro" id="IPR036397">
    <property type="entry name" value="RNaseH_sf"/>
</dbReference>
<dbReference type="InterPro" id="IPR052160">
    <property type="entry name" value="Gypsy_RT_Integrase-like"/>
</dbReference>
<name>L7MGD0_RHIPC</name>
<dbReference type="GO" id="GO:0003676">
    <property type="term" value="F:nucleic acid binding"/>
    <property type="evidence" value="ECO:0007669"/>
    <property type="project" value="InterPro"/>
</dbReference>
<dbReference type="Gene3D" id="3.30.420.10">
    <property type="entry name" value="Ribonuclease H-like superfamily/Ribonuclease H"/>
    <property type="match status" value="1"/>
</dbReference>
<accession>L7MGD0</accession>
<evidence type="ECO:0008006" key="2">
    <source>
        <dbReference type="Google" id="ProtNLM"/>
    </source>
</evidence>
<sequence>HCDVMGPFPMGPRRNQYLLLVIDYSTKWDGLLPLRELTSPKVWDCLLETFTTSGFSDNSTYFNIKVSTDSCGALGIRKRTPVYHPQANMTERVNQNFQLMIVAYTEFHTDCGIKLAEIAFET</sequence>
<dbReference type="SUPFAM" id="SSF53098">
    <property type="entry name" value="Ribonuclease H-like"/>
    <property type="match status" value="1"/>
</dbReference>
<dbReference type="AlphaFoldDB" id="L7MGD0"/>
<reference evidence="1" key="1">
    <citation type="submission" date="2012-11" db="EMBL/GenBank/DDBJ databases">
        <authorList>
            <person name="Lucero-Rivera Y.E."/>
            <person name="Tovar-Ramirez D."/>
        </authorList>
    </citation>
    <scope>NUCLEOTIDE SEQUENCE</scope>
    <source>
        <tissue evidence="1">Salivary gland</tissue>
    </source>
</reference>
<protein>
    <recommendedName>
        <fullName evidence="2">Tick transposon</fullName>
    </recommendedName>
</protein>
<dbReference type="EMBL" id="GACK01002711">
    <property type="protein sequence ID" value="JAA62323.1"/>
    <property type="molecule type" value="mRNA"/>
</dbReference>
<organism evidence="1">
    <name type="scientific">Rhipicephalus pulchellus</name>
    <name type="common">Yellow backed tick</name>
    <name type="synonym">Dermacentor pulchellus</name>
    <dbReference type="NCBI Taxonomy" id="72859"/>
    <lineage>
        <taxon>Eukaryota</taxon>
        <taxon>Metazoa</taxon>
        <taxon>Ecdysozoa</taxon>
        <taxon>Arthropoda</taxon>
        <taxon>Chelicerata</taxon>
        <taxon>Arachnida</taxon>
        <taxon>Acari</taxon>
        <taxon>Parasitiformes</taxon>
        <taxon>Ixodida</taxon>
        <taxon>Ixodoidea</taxon>
        <taxon>Ixodidae</taxon>
        <taxon>Rhipicephalinae</taxon>
        <taxon>Rhipicephalus</taxon>
        <taxon>Rhipicephalus</taxon>
    </lineage>
</organism>
<proteinExistence type="evidence at transcript level"/>
<dbReference type="PANTHER" id="PTHR47266">
    <property type="entry name" value="ENDONUCLEASE-RELATED"/>
    <property type="match status" value="1"/>
</dbReference>